<dbReference type="InterPro" id="IPR036736">
    <property type="entry name" value="ACP-like_sf"/>
</dbReference>
<dbReference type="GO" id="GO:0016874">
    <property type="term" value="F:ligase activity"/>
    <property type="evidence" value="ECO:0007669"/>
    <property type="project" value="UniProtKB-KW"/>
</dbReference>
<comment type="pathway">
    <text evidence="2">Siderophore biosynthesis; mycobactin biosynthesis.</text>
</comment>
<dbReference type="GO" id="GO:0043041">
    <property type="term" value="P:amino acid activation for nonribosomal peptide biosynthetic process"/>
    <property type="evidence" value="ECO:0007669"/>
    <property type="project" value="TreeGrafter"/>
</dbReference>
<evidence type="ECO:0000256" key="5">
    <source>
        <dbReference type="ARBA" id="ARBA00022450"/>
    </source>
</evidence>
<organism evidence="10 11">
    <name type="scientific">Nocardiopsis aegyptia</name>
    <dbReference type="NCBI Taxonomy" id="220378"/>
    <lineage>
        <taxon>Bacteria</taxon>
        <taxon>Bacillati</taxon>
        <taxon>Actinomycetota</taxon>
        <taxon>Actinomycetes</taxon>
        <taxon>Streptosporangiales</taxon>
        <taxon>Nocardiopsidaceae</taxon>
        <taxon>Nocardiopsis</taxon>
    </lineage>
</organism>
<dbReference type="NCBIfam" id="TIGR01733">
    <property type="entry name" value="AA-adenyl-dom"/>
    <property type="match status" value="1"/>
</dbReference>
<dbReference type="InterPro" id="IPR029058">
    <property type="entry name" value="AB_hydrolase_fold"/>
</dbReference>
<evidence type="ECO:0000256" key="6">
    <source>
        <dbReference type="ARBA" id="ARBA00022553"/>
    </source>
</evidence>
<gene>
    <name evidence="10" type="ORF">HNR10_003751</name>
</gene>
<dbReference type="SUPFAM" id="SSF47336">
    <property type="entry name" value="ACP-like"/>
    <property type="match status" value="1"/>
</dbReference>
<dbReference type="Pfam" id="PF00668">
    <property type="entry name" value="Condensation"/>
    <property type="match status" value="1"/>
</dbReference>
<dbReference type="GO" id="GO:0044550">
    <property type="term" value="P:secondary metabolite biosynthetic process"/>
    <property type="evidence" value="ECO:0007669"/>
    <property type="project" value="TreeGrafter"/>
</dbReference>
<dbReference type="InterPro" id="IPR023213">
    <property type="entry name" value="CAT-like_dom_sf"/>
</dbReference>
<dbReference type="EMBL" id="JACCFS010000001">
    <property type="protein sequence ID" value="NYJ35870.1"/>
    <property type="molecule type" value="Genomic_DNA"/>
</dbReference>
<dbReference type="FunFam" id="1.10.1200.10:FF:000016">
    <property type="entry name" value="Non-ribosomal peptide synthase"/>
    <property type="match status" value="1"/>
</dbReference>
<evidence type="ECO:0000259" key="9">
    <source>
        <dbReference type="PROSITE" id="PS50075"/>
    </source>
</evidence>
<evidence type="ECO:0000256" key="7">
    <source>
        <dbReference type="ARBA" id="ARBA00022598"/>
    </source>
</evidence>
<dbReference type="PANTHER" id="PTHR45527">
    <property type="entry name" value="NONRIBOSOMAL PEPTIDE SYNTHETASE"/>
    <property type="match status" value="1"/>
</dbReference>
<dbReference type="Gene3D" id="3.30.559.10">
    <property type="entry name" value="Chloramphenicol acetyltransferase-like domain"/>
    <property type="match status" value="1"/>
</dbReference>
<dbReference type="Pfam" id="PF00501">
    <property type="entry name" value="AMP-binding"/>
    <property type="match status" value="1"/>
</dbReference>
<dbReference type="InterPro" id="IPR001242">
    <property type="entry name" value="Condensation_dom"/>
</dbReference>
<dbReference type="InterPro" id="IPR057737">
    <property type="entry name" value="Condensation_MtbB-like"/>
</dbReference>
<evidence type="ECO:0000256" key="3">
    <source>
        <dbReference type="ARBA" id="ARBA00007380"/>
    </source>
</evidence>
<evidence type="ECO:0000256" key="1">
    <source>
        <dbReference type="ARBA" id="ARBA00001957"/>
    </source>
</evidence>
<dbReference type="FunFam" id="3.30.559.10:FF:000023">
    <property type="entry name" value="Non-ribosomal peptide synthetase"/>
    <property type="match status" value="1"/>
</dbReference>
<feature type="domain" description="Carrier" evidence="9">
    <location>
        <begin position="957"/>
        <end position="1033"/>
    </location>
</feature>
<dbReference type="Pfam" id="PF13193">
    <property type="entry name" value="AMP-binding_C"/>
    <property type="match status" value="1"/>
</dbReference>
<dbReference type="SUPFAM" id="SSF52777">
    <property type="entry name" value="CoA-dependent acyltransferases"/>
    <property type="match status" value="2"/>
</dbReference>
<dbReference type="Gene3D" id="3.30.300.30">
    <property type="match status" value="1"/>
</dbReference>
<proteinExistence type="inferred from homology"/>
<dbReference type="InterPro" id="IPR006162">
    <property type="entry name" value="Ppantetheine_attach_site"/>
</dbReference>
<evidence type="ECO:0000256" key="8">
    <source>
        <dbReference type="ARBA" id="ARBA00033440"/>
    </source>
</evidence>
<keyword evidence="6" id="KW-0597">Phosphoprotein</keyword>
<dbReference type="Pfam" id="PF00550">
    <property type="entry name" value="PP-binding"/>
    <property type="match status" value="1"/>
</dbReference>
<name>A0A7Z0EPG1_9ACTN</name>
<dbReference type="Gene3D" id="3.30.559.30">
    <property type="entry name" value="Nonribosomal peptide synthetase, condensation domain"/>
    <property type="match status" value="1"/>
</dbReference>
<dbReference type="InterPro" id="IPR042099">
    <property type="entry name" value="ANL_N_sf"/>
</dbReference>
<dbReference type="InterPro" id="IPR009081">
    <property type="entry name" value="PP-bd_ACP"/>
</dbReference>
<dbReference type="SUPFAM" id="SSF56801">
    <property type="entry name" value="Acetyl-CoA synthetase-like"/>
    <property type="match status" value="1"/>
</dbReference>
<dbReference type="GO" id="GO:0072330">
    <property type="term" value="P:monocarboxylic acid biosynthetic process"/>
    <property type="evidence" value="ECO:0007669"/>
    <property type="project" value="UniProtKB-ARBA"/>
</dbReference>
<comment type="caution">
    <text evidence="10">The sequence shown here is derived from an EMBL/GenBank/DDBJ whole genome shotgun (WGS) entry which is preliminary data.</text>
</comment>
<dbReference type="InterPro" id="IPR010071">
    <property type="entry name" value="AA_adenyl_dom"/>
</dbReference>
<dbReference type="PROSITE" id="PS50075">
    <property type="entry name" value="CARRIER"/>
    <property type="match status" value="1"/>
</dbReference>
<evidence type="ECO:0000256" key="4">
    <source>
        <dbReference type="ARBA" id="ARBA00016743"/>
    </source>
</evidence>
<dbReference type="PROSITE" id="PS00455">
    <property type="entry name" value="AMP_BINDING"/>
    <property type="match status" value="1"/>
</dbReference>
<reference evidence="10 11" key="1">
    <citation type="submission" date="2020-07" db="EMBL/GenBank/DDBJ databases">
        <title>Sequencing the genomes of 1000 actinobacteria strains.</title>
        <authorList>
            <person name="Klenk H.-P."/>
        </authorList>
    </citation>
    <scope>NUCLEOTIDE SEQUENCE [LARGE SCALE GENOMIC DNA]</scope>
    <source>
        <strain evidence="10 11">DSM 44442</strain>
    </source>
</reference>
<dbReference type="GO" id="GO:0005737">
    <property type="term" value="C:cytoplasm"/>
    <property type="evidence" value="ECO:0007669"/>
    <property type="project" value="TreeGrafter"/>
</dbReference>
<dbReference type="InterPro" id="IPR025110">
    <property type="entry name" value="AMP-bd_C"/>
</dbReference>
<evidence type="ECO:0000256" key="2">
    <source>
        <dbReference type="ARBA" id="ARBA00005102"/>
    </source>
</evidence>
<dbReference type="Proteomes" id="UP000572051">
    <property type="component" value="Unassembled WGS sequence"/>
</dbReference>
<keyword evidence="5" id="KW-0596">Phosphopantetheine</keyword>
<accession>A0A7Z0EPG1</accession>
<dbReference type="GO" id="GO:0008610">
    <property type="term" value="P:lipid biosynthetic process"/>
    <property type="evidence" value="ECO:0007669"/>
    <property type="project" value="UniProtKB-ARBA"/>
</dbReference>
<keyword evidence="11" id="KW-1185">Reference proteome</keyword>
<dbReference type="FunFam" id="3.40.50.12780:FF:000012">
    <property type="entry name" value="Non-ribosomal peptide synthetase"/>
    <property type="match status" value="1"/>
</dbReference>
<dbReference type="RefSeq" id="WP_179825344.1">
    <property type="nucleotide sequence ID" value="NZ_JACCFS010000001.1"/>
</dbReference>
<dbReference type="InterPro" id="IPR045851">
    <property type="entry name" value="AMP-bd_C_sf"/>
</dbReference>
<dbReference type="PANTHER" id="PTHR45527:SF10">
    <property type="entry name" value="PYOCHELIN SYNTHASE PCHF"/>
    <property type="match status" value="1"/>
</dbReference>
<evidence type="ECO:0000313" key="10">
    <source>
        <dbReference type="EMBL" id="NYJ35870.1"/>
    </source>
</evidence>
<dbReference type="AlphaFoldDB" id="A0A7Z0EPG1"/>
<dbReference type="Gene3D" id="3.40.50.1820">
    <property type="entry name" value="alpha/beta hydrolase"/>
    <property type="match status" value="1"/>
</dbReference>
<dbReference type="GO" id="GO:0031177">
    <property type="term" value="F:phosphopantetheine binding"/>
    <property type="evidence" value="ECO:0007669"/>
    <property type="project" value="TreeGrafter"/>
</dbReference>
<evidence type="ECO:0000313" key="11">
    <source>
        <dbReference type="Proteomes" id="UP000572051"/>
    </source>
</evidence>
<comment type="similarity">
    <text evidence="3">Belongs to the ATP-dependent AMP-binding enzyme family. MbtB subfamily.</text>
</comment>
<sequence>MRSPYPIAEHDPEHRFDPFPLTDQQQAYLLGRTGAFELGNVSTHAYYEYEGELDTDRFTLAWRRAIERHDALRTVILPDTGEQAVLADTGEFTPEIVDLRGRDPEPELRRVRERLSHQVRPADAWPLFSVVVSLLDEGRSRVHVSFDALILDYLSWQLLIADLTRFYRDPDAELAPLPVTYRDYVLAEAAITGTDRYRRAEEYWRGKVAALPPAPRLPLAADPATVDVPRWSSRLATLPDERWRAVKASAAAHGLTASTVCLTAFAEVLAAWSESAHFTLNVPRMNRFPLHPEANALLGEFASFSLLEVDHRDPDLPFAERAKRLQRTFWTDLQHQEYPGVRALRDVARATGGGRRALMPVVLTSTIGFTAGEEPLLGHTLRRVFAVTQTPQVYLDTQIEESPAGLVYNLDSVDALLPPETADALCADLGRILDRLAEPDAWNAPDLLGEAGGSGVAGGLRGPVAPIPDDLVHDAFVRQARAHPDRTAVIAPDRTLTYGELHGLAARVAVWLRAQGARPGDPVAVLLDKGWEQVVAAYGVLLAGCPYLPLDAAAPTARVHALLDHAGTETVLDAETLAKALTLPEQEPPPMTAGPGDLAYVLFTSGSTGRPKGVMVEHRGMVNALEATRAEFGVGPDDTCLAVTALHHDMSAFDLFGVLGAGGTVVVPAADRARDADHWAELAAEHGVTLWNSVPAMMEMLLAAGSAPHSLRTVFLGGDWVPPRLAADLLDQVPGIDVVSVGGPTETTLWNIWHRVVPADLDRATIPYGRPIANTAYHVLDERGRERPRGVVGELCCAGPGVARGYWDDPERTGAAFTDRRGERIYRTGDLGRVLPDGTIEFVGRADAQVKVRGMRIEPGEVEAALREQPGVTAAAVVGVPRADGRGHRAIAAHVTGDADPDALRAALAERLPDHLVPATVTVLEELPLTGNGKVDRAALAARSQAASSTEEREIAAPRTPLEETIAQIWAEVVGLDAVGVHDDFFTVGGDSVAATRVLVELREALDRPGLPLMALLSTGTVAGMATALLAEDPSLDRVAELYQHVLALSDDEVEAGLSG</sequence>
<dbReference type="InterPro" id="IPR000873">
    <property type="entry name" value="AMP-dep_synth/lig_dom"/>
</dbReference>
<dbReference type="CDD" id="cd19535">
    <property type="entry name" value="Cyc_NRPS"/>
    <property type="match status" value="1"/>
</dbReference>
<dbReference type="Gene3D" id="3.40.50.12780">
    <property type="entry name" value="N-terminal domain of ligase-like"/>
    <property type="match status" value="1"/>
</dbReference>
<protein>
    <recommendedName>
        <fullName evidence="4">Phenyloxazoline synthase MbtB</fullName>
    </recommendedName>
    <alternativeName>
        <fullName evidence="8">Mycobactin synthetase protein B</fullName>
    </alternativeName>
</protein>
<dbReference type="InterPro" id="IPR020845">
    <property type="entry name" value="AMP-binding_CS"/>
</dbReference>
<dbReference type="PROSITE" id="PS00012">
    <property type="entry name" value="PHOSPHOPANTETHEINE"/>
    <property type="match status" value="1"/>
</dbReference>
<comment type="cofactor">
    <cofactor evidence="1">
        <name>pantetheine 4'-phosphate</name>
        <dbReference type="ChEBI" id="CHEBI:47942"/>
    </cofactor>
</comment>
<keyword evidence="7" id="KW-0436">Ligase</keyword>